<dbReference type="KEGG" id="fjo:Fjoh_3577"/>
<evidence type="ECO:0000313" key="2">
    <source>
        <dbReference type="EMBL" id="ABQ06591.1"/>
    </source>
</evidence>
<dbReference type="GeneID" id="31768025"/>
<gene>
    <name evidence="2" type="ordered locus">Fjoh_3577</name>
</gene>
<dbReference type="STRING" id="376686.Fjoh_3577"/>
<reference evidence="2 3" key="1">
    <citation type="journal article" date="2009" name="Appl. Environ. Microbiol.">
        <title>Novel features of the polysaccharide-digesting gliding bacterium Flavobacterium johnsoniae as revealed by genome sequence analysis.</title>
        <authorList>
            <person name="McBride M.J."/>
            <person name="Xie G."/>
            <person name="Martens E.C."/>
            <person name="Lapidus A."/>
            <person name="Henrissat B."/>
            <person name="Rhodes R.G."/>
            <person name="Goltsman E."/>
            <person name="Wang W."/>
            <person name="Xu J."/>
            <person name="Hunnicutt D.W."/>
            <person name="Staroscik A.M."/>
            <person name="Hoover T.R."/>
            <person name="Cheng Y.Q."/>
            <person name="Stein J.L."/>
        </authorList>
    </citation>
    <scope>NUCLEOTIDE SEQUENCE [LARGE SCALE GENOMIC DNA]</scope>
    <source>
        <strain evidence="3">ATCC 17061 / DSM 2064 / JCM 8514 / BCRC 14874 / CCUG 350202 / NBRC 14942 / NCIMB 11054 / UW101</strain>
    </source>
</reference>
<name>A5FDX6_FLAJ1</name>
<feature type="transmembrane region" description="Helical" evidence="1">
    <location>
        <begin position="9"/>
        <end position="30"/>
    </location>
</feature>
<evidence type="ECO:0000313" key="3">
    <source>
        <dbReference type="Proteomes" id="UP000006694"/>
    </source>
</evidence>
<dbReference type="AlphaFoldDB" id="A5FDX6"/>
<proteinExistence type="predicted"/>
<organism evidence="2 3">
    <name type="scientific">Flavobacterium johnsoniae (strain ATCC 17061 / DSM 2064 / JCM 8514 / BCRC 14874 / CCUG 350202 / NBRC 14942 / NCIMB 11054 / UW101)</name>
    <name type="common">Cytophaga johnsonae</name>
    <dbReference type="NCBI Taxonomy" id="376686"/>
    <lineage>
        <taxon>Bacteria</taxon>
        <taxon>Pseudomonadati</taxon>
        <taxon>Bacteroidota</taxon>
        <taxon>Flavobacteriia</taxon>
        <taxon>Flavobacteriales</taxon>
        <taxon>Flavobacteriaceae</taxon>
        <taxon>Flavobacterium</taxon>
    </lineage>
</organism>
<feature type="transmembrane region" description="Helical" evidence="1">
    <location>
        <begin position="50"/>
        <end position="74"/>
    </location>
</feature>
<dbReference type="RefSeq" id="WP_012025558.1">
    <property type="nucleotide sequence ID" value="NC_009441.1"/>
</dbReference>
<dbReference type="EMBL" id="CP000685">
    <property type="protein sequence ID" value="ABQ06591.1"/>
    <property type="molecule type" value="Genomic_DNA"/>
</dbReference>
<keyword evidence="3" id="KW-1185">Reference proteome</keyword>
<dbReference type="HOGENOM" id="CLU_1238690_0_0_10"/>
<sequence length="223" mass="25844">MKKYFKENILFIISLISLLLLLLPIMVFLYHFGGKRFSDDLALWGTFGDFIGGTLNTVISLSSLIILGLLTHIVSKQSNEESKKINLLIRKLDCYDKLTSFLPEITAIGTDLITSTDVIMNKDLKDDVRLEHLKSFRKLTLVFREFYHFILTFDSRFGHLFEYNMTSDDFQNLLYNTNKLNNFCDAVVARKLDTHIIIESGDELAVMIHYYNILIDNLKKELN</sequence>
<dbReference type="Proteomes" id="UP000006694">
    <property type="component" value="Chromosome"/>
</dbReference>
<evidence type="ECO:0000256" key="1">
    <source>
        <dbReference type="SAM" id="Phobius"/>
    </source>
</evidence>
<accession>A5FDX6</accession>
<keyword evidence="1" id="KW-1133">Transmembrane helix</keyword>
<keyword evidence="1" id="KW-0812">Transmembrane</keyword>
<dbReference type="OrthoDB" id="1261799at2"/>
<keyword evidence="1" id="KW-0472">Membrane</keyword>
<protein>
    <recommendedName>
        <fullName evidence="4">Phage abortive infection protein</fullName>
    </recommendedName>
</protein>
<evidence type="ECO:0008006" key="4">
    <source>
        <dbReference type="Google" id="ProtNLM"/>
    </source>
</evidence>